<keyword evidence="5 6" id="KW-0472">Membrane</keyword>
<dbReference type="EMBL" id="BAABAZ010000006">
    <property type="protein sequence ID" value="GAA4284629.1"/>
    <property type="molecule type" value="Genomic_DNA"/>
</dbReference>
<comment type="subcellular location">
    <subcellularLocation>
        <location evidence="1">Cell membrane</location>
        <topology evidence="1">Multi-pass membrane protein</topology>
    </subcellularLocation>
</comment>
<dbReference type="Gene3D" id="1.20.81.30">
    <property type="entry name" value="Type II secretion system (T2SS), domain F"/>
    <property type="match status" value="1"/>
</dbReference>
<keyword evidence="3 6" id="KW-0812">Transmembrane</keyword>
<accession>A0ABP8EKY7</accession>
<feature type="domain" description="Type II secretion system protein GspF" evidence="7">
    <location>
        <begin position="5"/>
        <end position="130"/>
    </location>
</feature>
<keyword evidence="2" id="KW-1003">Cell membrane</keyword>
<dbReference type="InterPro" id="IPR018076">
    <property type="entry name" value="T2SS_GspF_dom"/>
</dbReference>
<dbReference type="Proteomes" id="UP001501586">
    <property type="component" value="Unassembled WGS sequence"/>
</dbReference>
<evidence type="ECO:0000256" key="1">
    <source>
        <dbReference type="ARBA" id="ARBA00004651"/>
    </source>
</evidence>
<dbReference type="InterPro" id="IPR042094">
    <property type="entry name" value="T2SS_GspF_sf"/>
</dbReference>
<feature type="transmembrane region" description="Helical" evidence="6">
    <location>
        <begin position="142"/>
        <end position="166"/>
    </location>
</feature>
<evidence type="ECO:0000256" key="6">
    <source>
        <dbReference type="SAM" id="Phobius"/>
    </source>
</evidence>
<keyword evidence="9" id="KW-1185">Reference proteome</keyword>
<evidence type="ECO:0000256" key="5">
    <source>
        <dbReference type="ARBA" id="ARBA00023136"/>
    </source>
</evidence>
<evidence type="ECO:0000256" key="4">
    <source>
        <dbReference type="ARBA" id="ARBA00022989"/>
    </source>
</evidence>
<evidence type="ECO:0000313" key="9">
    <source>
        <dbReference type="Proteomes" id="UP001501586"/>
    </source>
</evidence>
<sequence length="174" mass="18301">MAVIDRAAELLRVGMPPSTVMAQLSALAEDEDLGQALMRISRSLELGDPPQDALRRHTSELSAPVAEVFEGMAAVWYVAETAGAPAADMLSRYAETCREKADSSRERAVALAGPASTVTVLTWLPILSLGLGLLIGTDLGKLLASVPGVLSLGLGALLLIGGRLWMRALLRRAA</sequence>
<dbReference type="Pfam" id="PF00482">
    <property type="entry name" value="T2SSF"/>
    <property type="match status" value="1"/>
</dbReference>
<protein>
    <recommendedName>
        <fullName evidence="7">Type II secretion system protein GspF domain-containing protein</fullName>
    </recommendedName>
</protein>
<proteinExistence type="predicted"/>
<keyword evidence="4 6" id="KW-1133">Transmembrane helix</keyword>
<evidence type="ECO:0000313" key="8">
    <source>
        <dbReference type="EMBL" id="GAA4284629.1"/>
    </source>
</evidence>
<evidence type="ECO:0000256" key="3">
    <source>
        <dbReference type="ARBA" id="ARBA00022692"/>
    </source>
</evidence>
<dbReference type="PANTHER" id="PTHR35007">
    <property type="entry name" value="INTEGRAL MEMBRANE PROTEIN-RELATED"/>
    <property type="match status" value="1"/>
</dbReference>
<feature type="transmembrane region" description="Helical" evidence="6">
    <location>
        <begin position="108"/>
        <end position="136"/>
    </location>
</feature>
<name>A0ABP8EKY7_9MICO</name>
<dbReference type="PANTHER" id="PTHR35007:SF4">
    <property type="entry name" value="CONSERVED TRANSMEMBRANE PROTEIN-RELATED"/>
    <property type="match status" value="1"/>
</dbReference>
<organism evidence="8 9">
    <name type="scientific">Brevibacterium daeguense</name>
    <dbReference type="NCBI Taxonomy" id="909936"/>
    <lineage>
        <taxon>Bacteria</taxon>
        <taxon>Bacillati</taxon>
        <taxon>Actinomycetota</taxon>
        <taxon>Actinomycetes</taxon>
        <taxon>Micrococcales</taxon>
        <taxon>Brevibacteriaceae</taxon>
        <taxon>Brevibacterium</taxon>
    </lineage>
</organism>
<gene>
    <name evidence="8" type="ORF">GCM10022261_21600</name>
</gene>
<reference evidence="9" key="1">
    <citation type="journal article" date="2019" name="Int. J. Syst. Evol. Microbiol.">
        <title>The Global Catalogue of Microorganisms (GCM) 10K type strain sequencing project: providing services to taxonomists for standard genome sequencing and annotation.</title>
        <authorList>
            <consortium name="The Broad Institute Genomics Platform"/>
            <consortium name="The Broad Institute Genome Sequencing Center for Infectious Disease"/>
            <person name="Wu L."/>
            <person name="Ma J."/>
        </authorList>
    </citation>
    <scope>NUCLEOTIDE SEQUENCE [LARGE SCALE GENOMIC DNA]</scope>
    <source>
        <strain evidence="9">JCM 17458</strain>
    </source>
</reference>
<evidence type="ECO:0000256" key="2">
    <source>
        <dbReference type="ARBA" id="ARBA00022475"/>
    </source>
</evidence>
<evidence type="ECO:0000259" key="7">
    <source>
        <dbReference type="Pfam" id="PF00482"/>
    </source>
</evidence>
<comment type="caution">
    <text evidence="8">The sequence shown here is derived from an EMBL/GenBank/DDBJ whole genome shotgun (WGS) entry which is preliminary data.</text>
</comment>